<dbReference type="EMBL" id="LVCJ01000002">
    <property type="protein sequence ID" value="OAL40230.1"/>
    <property type="molecule type" value="Genomic_DNA"/>
</dbReference>
<dbReference type="OrthoDB" id="406733at2759"/>
<organism evidence="3 4">
    <name type="scientific">Fonsecaea nubica</name>
    <dbReference type="NCBI Taxonomy" id="856822"/>
    <lineage>
        <taxon>Eukaryota</taxon>
        <taxon>Fungi</taxon>
        <taxon>Dikarya</taxon>
        <taxon>Ascomycota</taxon>
        <taxon>Pezizomycotina</taxon>
        <taxon>Eurotiomycetes</taxon>
        <taxon>Chaetothyriomycetidae</taxon>
        <taxon>Chaetothyriales</taxon>
        <taxon>Herpotrichiellaceae</taxon>
        <taxon>Fonsecaea</taxon>
    </lineage>
</organism>
<dbReference type="Gene3D" id="1.50.10.10">
    <property type="match status" value="1"/>
</dbReference>
<dbReference type="Proteomes" id="UP000185904">
    <property type="component" value="Unassembled WGS sequence"/>
</dbReference>
<dbReference type="InterPro" id="IPR011613">
    <property type="entry name" value="GH15-like"/>
</dbReference>
<dbReference type="GO" id="GO:0005975">
    <property type="term" value="P:carbohydrate metabolic process"/>
    <property type="evidence" value="ECO:0007669"/>
    <property type="project" value="InterPro"/>
</dbReference>
<dbReference type="SUPFAM" id="SSF48208">
    <property type="entry name" value="Six-hairpin glycosidases"/>
    <property type="match status" value="1"/>
</dbReference>
<name>A0A178DDE4_9EURO</name>
<keyword evidence="4" id="KW-1185">Reference proteome</keyword>
<dbReference type="AlphaFoldDB" id="A0A178DDE4"/>
<proteinExistence type="predicted"/>
<reference evidence="3 4" key="1">
    <citation type="submission" date="2016-03" db="EMBL/GenBank/DDBJ databases">
        <title>The draft genome sequence of Fonsecaea nubica causative agent of cutaneous subcutaneous infection in human host.</title>
        <authorList>
            <person name="Costa F."/>
            <person name="Sybren D.H."/>
            <person name="Raittz R.T."/>
            <person name="Weiss V.A."/>
            <person name="Leao A.C."/>
            <person name="Gomes R."/>
            <person name="De Souza E.M."/>
            <person name="Pedrosa F.O."/>
            <person name="Steffens M.B."/>
            <person name="Bombassaro A."/>
            <person name="Tadra-Sfeir M.Z."/>
            <person name="Moreno L.F."/>
            <person name="Najafzadeh M.J."/>
            <person name="Felipe M.S."/>
            <person name="Teixeira M."/>
            <person name="Sun J."/>
            <person name="Xi L."/>
            <person name="Castro M.A."/>
            <person name="Vicente V.A."/>
        </authorList>
    </citation>
    <scope>NUCLEOTIDE SEQUENCE [LARGE SCALE GENOMIC DNA]</scope>
    <source>
        <strain evidence="3 4">CBS 269.64</strain>
    </source>
</reference>
<dbReference type="PANTHER" id="PTHR31616:SF0">
    <property type="entry name" value="GLUCAN 1,4-ALPHA-GLUCOSIDASE"/>
    <property type="match status" value="1"/>
</dbReference>
<dbReference type="PANTHER" id="PTHR31616">
    <property type="entry name" value="TREHALASE"/>
    <property type="match status" value="1"/>
</dbReference>
<feature type="domain" description="Trehalase-like N-terminal" evidence="2">
    <location>
        <begin position="9"/>
        <end position="145"/>
    </location>
</feature>
<dbReference type="InterPro" id="IPR045582">
    <property type="entry name" value="Trehalase-like_N"/>
</dbReference>
<evidence type="ECO:0000313" key="3">
    <source>
        <dbReference type="EMBL" id="OAL40230.1"/>
    </source>
</evidence>
<feature type="domain" description="GH15-like" evidence="1">
    <location>
        <begin position="273"/>
        <end position="669"/>
    </location>
</feature>
<comment type="caution">
    <text evidence="3">The sequence shown here is derived from an EMBL/GenBank/DDBJ whole genome shotgun (WGS) entry which is preliminary data.</text>
</comment>
<dbReference type="InterPro" id="IPR012341">
    <property type="entry name" value="6hp_glycosidase-like_sf"/>
</dbReference>
<dbReference type="Pfam" id="PF19291">
    <property type="entry name" value="TREH_N"/>
    <property type="match status" value="1"/>
</dbReference>
<dbReference type="Pfam" id="PF00723">
    <property type="entry name" value="Glyco_hydro_15"/>
    <property type="match status" value="1"/>
</dbReference>
<evidence type="ECO:0000313" key="4">
    <source>
        <dbReference type="Proteomes" id="UP000185904"/>
    </source>
</evidence>
<gene>
    <name evidence="3" type="ORF">AYO20_00650</name>
</gene>
<accession>A0A178DDE4</accession>
<sequence>MGELARQAKPLQIEDYGLIGDMRTCALVGKNGSIDFMCWPHFDSPSIFANILDTTEGAGGHWKISPQSSSVCKQNYRASSNLLQTKWIDEDGVVNLTDFFAVSKHNKVLREKWSGSTLVRKVECVRGKMSIYIELCPRPDYARDQGFMKISEVQSEEGTYHQTLTWAPNNKDKVGSADIPEFHASFCTHDRPVSSPPKMFQHVKPGETVASESKSPLSRARFDLQEGQQIFMIMCNRHVAPHLTKDLIMNLENDAYRFWTSWVRACLYRGRFQQEVERSMLILKLLTYDPTGAIVAAPTFSLPEAIGGPRNWDYRYSWVRDASFTVYVFLKMGFPAEAEAYINFIFARIAEWRKKAEASKGERHHLPLMFGIDGSTSLPELTLDHLGGYQESVPVRIGNAATDHVQLDIYGELMDSIYLFNKHGKPISYAQWLDIRYLTDFVCEIWNEPDMSIWEVRGRKQHFTYSKILLWVAVDRALRLSEKRNFPCPNRNKWLETRDTIYEQVMQKGFNYEMNCFVQSYESNKTLDSAVLIAPLVFFMSPNDPQFVGTLDRILRTPEKGGLTSAGFVFRYDHEQTDDAQPMLNLAGTLTGVGGREGTFVMCTLWLIESLIRAAKYDSKYLERAQTMFETVTNFRNHVGMLSEEIALSGEQLGNTPQAFSHLAYVSAAINLERVTRGDFEGGFGK</sequence>
<dbReference type="GeneID" id="34584076"/>
<dbReference type="RefSeq" id="XP_022505242.1">
    <property type="nucleotide sequence ID" value="XM_022638959.1"/>
</dbReference>
<protein>
    <submittedName>
        <fullName evidence="3">Uncharacterized protein</fullName>
    </submittedName>
</protein>
<dbReference type="InterPro" id="IPR008928">
    <property type="entry name" value="6-hairpin_glycosidase_sf"/>
</dbReference>
<evidence type="ECO:0000259" key="1">
    <source>
        <dbReference type="Pfam" id="PF00723"/>
    </source>
</evidence>
<dbReference type="GO" id="GO:0004553">
    <property type="term" value="F:hydrolase activity, hydrolyzing O-glycosyl compounds"/>
    <property type="evidence" value="ECO:0007669"/>
    <property type="project" value="TreeGrafter"/>
</dbReference>
<evidence type="ECO:0000259" key="2">
    <source>
        <dbReference type="Pfam" id="PF19291"/>
    </source>
</evidence>